<dbReference type="EMBL" id="AHKC01017595">
    <property type="protein sequence ID" value="EKF27638.1"/>
    <property type="molecule type" value="Genomic_DNA"/>
</dbReference>
<gene>
    <name evidence="1" type="ORF">MOQ_008631</name>
</gene>
<comment type="caution">
    <text evidence="1">The sequence shown here is derived from an EMBL/GenBank/DDBJ whole genome shotgun (WGS) entry which is preliminary data.</text>
</comment>
<protein>
    <submittedName>
        <fullName evidence="1">Uncharacterized protein</fullName>
    </submittedName>
</protein>
<proteinExistence type="predicted"/>
<accession>K2LYE3</accession>
<sequence length="356" mass="40485">MMTSKGQEKRVSFAHELVTEMWTAGSSGSESADPRGDCRTPSDAFLLKQGFLFHQIVDSLRLELELPLVLRYRVVDYVWQQCYRSVLPDDTFLPRRPSNVLCTPEEEAREARVDVNISSTSLRLMDGVSLHGLRTIAETALVLHPYSRRLDPVTRPILAFLRRTCTLQLSRRQNSLIGLLPKLMEIIILLCQCLESGARSFLRRSRRSNFLHNSHSDGSRSSSLSLPSGSFCDDARVAKAIGFSHRCAWWLSRLHHRATSRPQRLFMDLKELLLRPGPLCDVKGMYLQYIAHRFFPGLPLLQRLRLSAGGDDEKNEEPFQEDPLKHDEARDLCAAKEPLEYAGATIGKRLSLWQNG</sequence>
<dbReference type="Proteomes" id="UP000007350">
    <property type="component" value="Unassembled WGS sequence"/>
</dbReference>
<keyword evidence="2" id="KW-1185">Reference proteome</keyword>
<dbReference type="AlphaFoldDB" id="K2LYE3"/>
<evidence type="ECO:0000313" key="2">
    <source>
        <dbReference type="Proteomes" id="UP000007350"/>
    </source>
</evidence>
<dbReference type="OrthoDB" id="249255at2759"/>
<evidence type="ECO:0000313" key="1">
    <source>
        <dbReference type="EMBL" id="EKF27638.1"/>
    </source>
</evidence>
<reference evidence="1 2" key="1">
    <citation type="journal article" date="2012" name="BMC Genomics">
        <title>Comparative genomic analysis of human infective Trypanosoma cruzi lineages with the bat-restricted subspecies T. cruzi marinkellei.</title>
        <authorList>
            <person name="Franzen O."/>
            <person name="Talavera-Lopez C."/>
            <person name="Ochaya S."/>
            <person name="Butler C.E."/>
            <person name="Messenger L.A."/>
            <person name="Lewis M.D."/>
            <person name="Llewellyn M.S."/>
            <person name="Marinkelle C.J."/>
            <person name="Tyler K.M."/>
            <person name="Miles M.A."/>
            <person name="Andersson B."/>
        </authorList>
    </citation>
    <scope>NUCLEOTIDE SEQUENCE [LARGE SCALE GENOMIC DNA]</scope>
    <source>
        <strain evidence="1 2">B7</strain>
    </source>
</reference>
<name>K2LYE3_TRYCR</name>
<organism evidence="1 2">
    <name type="scientific">Trypanosoma cruzi marinkellei</name>
    <dbReference type="NCBI Taxonomy" id="85056"/>
    <lineage>
        <taxon>Eukaryota</taxon>
        <taxon>Discoba</taxon>
        <taxon>Euglenozoa</taxon>
        <taxon>Kinetoplastea</taxon>
        <taxon>Metakinetoplastina</taxon>
        <taxon>Trypanosomatida</taxon>
        <taxon>Trypanosomatidae</taxon>
        <taxon>Trypanosoma</taxon>
        <taxon>Schizotrypanum</taxon>
    </lineage>
</organism>